<feature type="transmembrane region" description="Helical" evidence="1">
    <location>
        <begin position="98"/>
        <end position="116"/>
    </location>
</feature>
<sequence length="650" mass="71231">MSDLVVLVLFAVLAVIMTWPLVLDLPHRLVSWGDPVFQAWTMAWDFHALLTDPRHIFDANIFYPYRNTLAYSDTLFGQAALVAPLLVSTGNAILADNVAVLLALTLSGFAMYLLVVDLTGNRLAGIVAGIAYVFAPARMAHLEHLHILSAQWLPLGILAARRALSGNSIRWAVVLGVIVLLQGLFGLYYLYFLAILLAVVVGIYAVSHPTRAIIPAIAKLGLACLIAGLLLLPTLLPYQRVHNDLGIERSVEEVTLWRAQADDYLAVSPNNRLYGPILGTRYHRDIEQDLFPGLLLAGFALLGLIGGWRRWETWMLLALTATAIILSFGFTGNLGPWKIPLPYHLLYDYVPGFRAIRVPARFGLLTLVGLAGLAGFGLDSLLRRVSTRVPSPGTRLLTVTTMAVILGAGVLAETATRLAIPEQLPVSLAEAQRPDYEWLTQHPAPTIEFPMGEGTIASAWPNFWSTFHWNPVVNGYSGLTPPVYYVFRDRMRDFPSPETIRLLQGIGIRTVVYHLPDETEPERDPVLSKIGAFPQLTEVMGRPDYVFQLQPDPWLWDLTGTLPAGIPVDLPSIDADPATFGMLAAILQRNGHPVYGNGAIDYWRLKPALDSTCYAILPATLDPGQAGYPGAAAVQSREGLTIYRTKSCAG</sequence>
<feature type="transmembrane region" description="Helical" evidence="1">
    <location>
        <begin position="188"/>
        <end position="206"/>
    </location>
</feature>
<reference evidence="2 3" key="1">
    <citation type="journal article" date="2012" name="ISME J.">
        <title>Nitrification expanded: discovery, physiology and genomics of a nitrite-oxidizing bacterium from the phylum Chloroflexi.</title>
        <authorList>
            <person name="Sorokin D.Y."/>
            <person name="Lucker S."/>
            <person name="Vejmelkova D."/>
            <person name="Kostrikina N.A."/>
            <person name="Kleerebezem R."/>
            <person name="Rijpstra W.I."/>
            <person name="Damste J.S."/>
            <person name="Le Paslier D."/>
            <person name="Muyzer G."/>
            <person name="Wagner M."/>
            <person name="van Loosdrecht M.C."/>
            <person name="Daims H."/>
        </authorList>
    </citation>
    <scope>NUCLEOTIDE SEQUENCE [LARGE SCALE GENOMIC DNA]</scope>
    <source>
        <strain evidence="3">none</strain>
    </source>
</reference>
<keyword evidence="3" id="KW-1185">Reference proteome</keyword>
<accession>I4ECL2</accession>
<evidence type="ECO:0008006" key="4">
    <source>
        <dbReference type="Google" id="ProtNLM"/>
    </source>
</evidence>
<protein>
    <recommendedName>
        <fullName evidence="4">Glycosyltransferase RgtA/B/C/D-like domain-containing protein</fullName>
    </recommendedName>
</protein>
<dbReference type="EMBL" id="CAGS01000016">
    <property type="protein sequence ID" value="CCF82424.1"/>
    <property type="molecule type" value="Genomic_DNA"/>
</dbReference>
<feature type="transmembrane region" description="Helical" evidence="1">
    <location>
        <begin position="123"/>
        <end position="142"/>
    </location>
</feature>
<evidence type="ECO:0000313" key="2">
    <source>
        <dbReference type="EMBL" id="CCF82424.1"/>
    </source>
</evidence>
<feature type="transmembrane region" description="Helical" evidence="1">
    <location>
        <begin position="358"/>
        <end position="376"/>
    </location>
</feature>
<evidence type="ECO:0000256" key="1">
    <source>
        <dbReference type="SAM" id="Phobius"/>
    </source>
</evidence>
<dbReference type="Proteomes" id="UP000004221">
    <property type="component" value="Unassembled WGS sequence"/>
</dbReference>
<name>I4ECL2_9BACT</name>
<dbReference type="AlphaFoldDB" id="I4ECL2"/>
<comment type="caution">
    <text evidence="2">The sequence shown here is derived from an EMBL/GenBank/DDBJ whole genome shotgun (WGS) entry which is preliminary data.</text>
</comment>
<feature type="transmembrane region" description="Helical" evidence="1">
    <location>
        <begin position="212"/>
        <end position="232"/>
    </location>
</feature>
<feature type="transmembrane region" description="Helical" evidence="1">
    <location>
        <begin position="290"/>
        <end position="308"/>
    </location>
</feature>
<organism evidence="2 3">
    <name type="scientific">Nitrolancea hollandica Lb</name>
    <dbReference type="NCBI Taxonomy" id="1129897"/>
    <lineage>
        <taxon>Bacteria</taxon>
        <taxon>Pseudomonadati</taxon>
        <taxon>Thermomicrobiota</taxon>
        <taxon>Thermomicrobia</taxon>
        <taxon>Sphaerobacterales</taxon>
        <taxon>Sphaerobacterineae</taxon>
        <taxon>Sphaerobacteraceae</taxon>
        <taxon>Nitrolancea</taxon>
    </lineage>
</organism>
<gene>
    <name evidence="2" type="ORF">NITHO_1120002</name>
</gene>
<feature type="transmembrane region" description="Helical" evidence="1">
    <location>
        <begin position="396"/>
        <end position="415"/>
    </location>
</feature>
<evidence type="ECO:0000313" key="3">
    <source>
        <dbReference type="Proteomes" id="UP000004221"/>
    </source>
</evidence>
<keyword evidence="1" id="KW-1133">Transmembrane helix</keyword>
<keyword evidence="1" id="KW-0812">Transmembrane</keyword>
<feature type="transmembrane region" description="Helical" evidence="1">
    <location>
        <begin position="314"/>
        <end position="337"/>
    </location>
</feature>
<proteinExistence type="predicted"/>
<keyword evidence="1" id="KW-0472">Membrane</keyword>